<dbReference type="Pfam" id="PF03824">
    <property type="entry name" value="NicO"/>
    <property type="match status" value="1"/>
</dbReference>
<reference evidence="17 18" key="1">
    <citation type="journal article" date="2017" name="Int. J. Syst. Evol. Microbiol.">
        <title>Pseudokineococcus basanitobsidens sp. nov., isolated from volcanic rock.</title>
        <authorList>
            <person name="Lee D.W."/>
            <person name="Park M.Y."/>
            <person name="Kim J.J."/>
            <person name="Kim B.S."/>
        </authorList>
    </citation>
    <scope>NUCLEOTIDE SEQUENCE [LARGE SCALE GENOMIC DNA]</scope>
    <source>
        <strain evidence="17 18">DSM 103726</strain>
    </source>
</reference>
<dbReference type="PANTHER" id="PTHR40659">
    <property type="entry name" value="NICKEL/COBALT EFFLUX SYSTEM RCNA"/>
    <property type="match status" value="1"/>
</dbReference>
<evidence type="ECO:0000313" key="18">
    <source>
        <dbReference type="Proteomes" id="UP001387100"/>
    </source>
</evidence>
<feature type="compositionally biased region" description="Basic residues" evidence="13">
    <location>
        <begin position="404"/>
        <end position="436"/>
    </location>
</feature>
<comment type="function">
    <text evidence="1">Efflux system for nickel and cobalt.</text>
</comment>
<dbReference type="PANTHER" id="PTHR40659:SF1">
    <property type="entry name" value="NICKEL_COBALT EFFLUX SYSTEM RCNA"/>
    <property type="match status" value="1"/>
</dbReference>
<feature type="transmembrane region" description="Helical" evidence="14">
    <location>
        <begin position="448"/>
        <end position="472"/>
    </location>
</feature>
<feature type="region of interest" description="Disordered" evidence="13">
    <location>
        <begin position="378"/>
        <end position="443"/>
    </location>
</feature>
<name>A0ABU8RGE4_9ACTN</name>
<evidence type="ECO:0000259" key="16">
    <source>
        <dbReference type="PROSITE" id="PS50222"/>
    </source>
</evidence>
<keyword evidence="15" id="KW-0732">Signal</keyword>
<keyword evidence="18" id="KW-1185">Reference proteome</keyword>
<evidence type="ECO:0000256" key="12">
    <source>
        <dbReference type="ARBA" id="ARBA00023285"/>
    </source>
</evidence>
<keyword evidence="8 14" id="KW-1133">Transmembrane helix</keyword>
<proteinExistence type="predicted"/>
<dbReference type="InterPro" id="IPR051224">
    <property type="entry name" value="NiCoT_RcnA"/>
</dbReference>
<accession>A0ABU8RGE4</accession>
<dbReference type="InterPro" id="IPR002048">
    <property type="entry name" value="EF_hand_dom"/>
</dbReference>
<keyword evidence="5" id="KW-1003">Cell membrane</keyword>
<keyword evidence="11 14" id="KW-0472">Membrane</keyword>
<feature type="signal peptide" evidence="15">
    <location>
        <begin position="1"/>
        <end position="25"/>
    </location>
</feature>
<keyword evidence="12" id="KW-0170">Cobalt</keyword>
<dbReference type="InterPro" id="IPR018247">
    <property type="entry name" value="EF_Hand_1_Ca_BS"/>
</dbReference>
<sequence>MTRRLALGALGALLLALGLAAPAQAHPLGNFTVSQYDGLVLRPDRVDVLSVVDTAEIPTQQQLPDVDTDGDGQMSADELAAAATGECPDVAAAAELATADGGATPLEVSSASMTVVPGAASLPTLRLVCELTAPVDLGAATTVSFSQGYRTDRVGWREITATGEGVSLEDPPVPAESVSEELRSYPRDLLSSPLDVRSVELSVVPGGPGGGGALEVLSSGGDPFSRLVAAGDARLESFVGARELTPVVGVLAVVLAALLGAGHAVLPGHGKTVMAAYLAGRRGRRRDALLVGGTVTLTHTVGVLVVGLVLTVASTLAGEQVLRSLGVVSGLLVMAVGAVLVRDALRERRAAPTLDAEVHAALHEEQARRGTPGVLVAPAAAHAAEGRTSAATLPPEPDVDHGHGHGHPHGPHGHAHGPHGHAHGPHGHTHGPHGHTHGPGEGFSRRSLVGIGVAGGLVPSPSALVVLLGAVALGRSVFGVLLVLAYGAGMAGTLTAVGLLLVHARGRLDRAGRSVRAPRSLARLREVLPLATAALVVAVGAGLVLRGLLL</sequence>
<evidence type="ECO:0000256" key="1">
    <source>
        <dbReference type="ARBA" id="ARBA00002510"/>
    </source>
</evidence>
<dbReference type="PROSITE" id="PS50222">
    <property type="entry name" value="EF_HAND_2"/>
    <property type="match status" value="1"/>
</dbReference>
<evidence type="ECO:0000256" key="6">
    <source>
        <dbReference type="ARBA" id="ARBA00022596"/>
    </source>
</evidence>
<keyword evidence="6" id="KW-0533">Nickel</keyword>
<evidence type="ECO:0000256" key="4">
    <source>
        <dbReference type="ARBA" id="ARBA00022448"/>
    </source>
</evidence>
<feature type="transmembrane region" description="Helical" evidence="14">
    <location>
        <begin position="244"/>
        <end position="266"/>
    </location>
</feature>
<evidence type="ECO:0000256" key="7">
    <source>
        <dbReference type="ARBA" id="ARBA00022692"/>
    </source>
</evidence>
<feature type="chain" id="PRO_5045098379" description="EF-hand domain-containing protein" evidence="15">
    <location>
        <begin position="26"/>
        <end position="550"/>
    </location>
</feature>
<dbReference type="InterPro" id="IPR011541">
    <property type="entry name" value="Ni/Co_transpt_high_affinity"/>
</dbReference>
<protein>
    <recommendedName>
        <fullName evidence="16">EF-hand domain-containing protein</fullName>
    </recommendedName>
</protein>
<keyword evidence="9" id="KW-0406">Ion transport</keyword>
<evidence type="ECO:0000256" key="11">
    <source>
        <dbReference type="ARBA" id="ARBA00023136"/>
    </source>
</evidence>
<keyword evidence="3" id="KW-0171">Cobalt transport</keyword>
<feature type="domain" description="EF-hand" evidence="16">
    <location>
        <begin position="65"/>
        <end position="89"/>
    </location>
</feature>
<keyword evidence="4" id="KW-0813">Transport</keyword>
<evidence type="ECO:0000256" key="2">
    <source>
        <dbReference type="ARBA" id="ARBA00004651"/>
    </source>
</evidence>
<evidence type="ECO:0000256" key="13">
    <source>
        <dbReference type="SAM" id="MobiDB-lite"/>
    </source>
</evidence>
<evidence type="ECO:0000256" key="15">
    <source>
        <dbReference type="SAM" id="SignalP"/>
    </source>
</evidence>
<evidence type="ECO:0000256" key="5">
    <source>
        <dbReference type="ARBA" id="ARBA00022475"/>
    </source>
</evidence>
<gene>
    <name evidence="17" type="ORF">WDZ17_02390</name>
</gene>
<feature type="transmembrane region" description="Helical" evidence="14">
    <location>
        <begin position="527"/>
        <end position="549"/>
    </location>
</feature>
<keyword evidence="10" id="KW-0921">Nickel transport</keyword>
<feature type="transmembrane region" description="Helical" evidence="14">
    <location>
        <begin position="287"/>
        <end position="310"/>
    </location>
</feature>
<evidence type="ECO:0000256" key="14">
    <source>
        <dbReference type="SAM" id="Phobius"/>
    </source>
</evidence>
<evidence type="ECO:0000256" key="10">
    <source>
        <dbReference type="ARBA" id="ARBA00023112"/>
    </source>
</evidence>
<keyword evidence="7 14" id="KW-0812">Transmembrane</keyword>
<evidence type="ECO:0000313" key="17">
    <source>
        <dbReference type="EMBL" id="MEJ5944142.1"/>
    </source>
</evidence>
<feature type="transmembrane region" description="Helical" evidence="14">
    <location>
        <begin position="478"/>
        <end position="506"/>
    </location>
</feature>
<feature type="transmembrane region" description="Helical" evidence="14">
    <location>
        <begin position="322"/>
        <end position="341"/>
    </location>
</feature>
<evidence type="ECO:0000256" key="9">
    <source>
        <dbReference type="ARBA" id="ARBA00023065"/>
    </source>
</evidence>
<dbReference type="EMBL" id="JBBIAA010000002">
    <property type="protein sequence ID" value="MEJ5944142.1"/>
    <property type="molecule type" value="Genomic_DNA"/>
</dbReference>
<dbReference type="Proteomes" id="UP001387100">
    <property type="component" value="Unassembled WGS sequence"/>
</dbReference>
<dbReference type="PROSITE" id="PS00018">
    <property type="entry name" value="EF_HAND_1"/>
    <property type="match status" value="1"/>
</dbReference>
<dbReference type="RefSeq" id="WP_339573534.1">
    <property type="nucleotide sequence ID" value="NZ_JBBIAA010000002.1"/>
</dbReference>
<comment type="subcellular location">
    <subcellularLocation>
        <location evidence="2">Cell membrane</location>
        <topology evidence="2">Multi-pass membrane protein</topology>
    </subcellularLocation>
</comment>
<comment type="caution">
    <text evidence="17">The sequence shown here is derived from an EMBL/GenBank/DDBJ whole genome shotgun (WGS) entry which is preliminary data.</text>
</comment>
<evidence type="ECO:0000256" key="3">
    <source>
        <dbReference type="ARBA" id="ARBA00022426"/>
    </source>
</evidence>
<organism evidence="17 18">
    <name type="scientific">Pseudokineococcus basanitobsidens</name>
    <dbReference type="NCBI Taxonomy" id="1926649"/>
    <lineage>
        <taxon>Bacteria</taxon>
        <taxon>Bacillati</taxon>
        <taxon>Actinomycetota</taxon>
        <taxon>Actinomycetes</taxon>
        <taxon>Kineosporiales</taxon>
        <taxon>Kineosporiaceae</taxon>
        <taxon>Pseudokineococcus</taxon>
    </lineage>
</organism>
<evidence type="ECO:0000256" key="8">
    <source>
        <dbReference type="ARBA" id="ARBA00022989"/>
    </source>
</evidence>